<protein>
    <submittedName>
        <fullName evidence="2">Uncharacterized protein</fullName>
    </submittedName>
</protein>
<evidence type="ECO:0000313" key="2">
    <source>
        <dbReference type="EMBL" id="KIJ13335.1"/>
    </source>
</evidence>
<dbReference type="PANTHER" id="PTHR28177">
    <property type="entry name" value="ALTERED INHERITANCE OF MITOCHONDRIA PROTEIN 19, MITOCHONDRIAL"/>
    <property type="match status" value="1"/>
</dbReference>
<accession>A0A0C9TCM1</accession>
<keyword evidence="3" id="KW-1185">Reference proteome</keyword>
<gene>
    <name evidence="2" type="ORF">PAXINDRAFT_81523</name>
</gene>
<sequence length="136" mass="14670">MTHSQEASSPNGHTKATTVFSHFQPYARSKAPALALSSLFAVSAFLPPTLLRPNVYFPPYLHRVGFSVVFGGAAYVLSTGDERNGSGITTAWSLTYLLLHLRKSIRAPRHPLTLAMSGGAAGCAALYGTEYFMYQS</sequence>
<reference evidence="2 3" key="1">
    <citation type="submission" date="2014-06" db="EMBL/GenBank/DDBJ databases">
        <authorList>
            <consortium name="DOE Joint Genome Institute"/>
            <person name="Kuo A."/>
            <person name="Kohler A."/>
            <person name="Nagy L.G."/>
            <person name="Floudas D."/>
            <person name="Copeland A."/>
            <person name="Barry K.W."/>
            <person name="Cichocki N."/>
            <person name="Veneault-Fourrey C."/>
            <person name="LaButti K."/>
            <person name="Lindquist E.A."/>
            <person name="Lipzen A."/>
            <person name="Lundell T."/>
            <person name="Morin E."/>
            <person name="Murat C."/>
            <person name="Sun H."/>
            <person name="Tunlid A."/>
            <person name="Henrissat B."/>
            <person name="Grigoriev I.V."/>
            <person name="Hibbett D.S."/>
            <person name="Martin F."/>
            <person name="Nordberg H.P."/>
            <person name="Cantor M.N."/>
            <person name="Hua S.X."/>
        </authorList>
    </citation>
    <scope>NUCLEOTIDE SEQUENCE [LARGE SCALE GENOMIC DNA]</scope>
    <source>
        <strain evidence="2 3">ATCC 200175</strain>
    </source>
</reference>
<proteinExistence type="predicted"/>
<evidence type="ECO:0000256" key="1">
    <source>
        <dbReference type="SAM" id="Phobius"/>
    </source>
</evidence>
<dbReference type="PANTHER" id="PTHR28177:SF1">
    <property type="entry name" value="ALTERED INHERITANCE OF MITOCHONDRIA PROTEIN 19, MITOCHONDRIAL"/>
    <property type="match status" value="1"/>
</dbReference>
<organism evidence="2 3">
    <name type="scientific">Paxillus involutus ATCC 200175</name>
    <dbReference type="NCBI Taxonomy" id="664439"/>
    <lineage>
        <taxon>Eukaryota</taxon>
        <taxon>Fungi</taxon>
        <taxon>Dikarya</taxon>
        <taxon>Basidiomycota</taxon>
        <taxon>Agaricomycotina</taxon>
        <taxon>Agaricomycetes</taxon>
        <taxon>Agaricomycetidae</taxon>
        <taxon>Boletales</taxon>
        <taxon>Paxilineae</taxon>
        <taxon>Paxillaceae</taxon>
        <taxon>Paxillus</taxon>
    </lineage>
</organism>
<dbReference type="InterPro" id="IPR019419">
    <property type="entry name" value="AIM19"/>
</dbReference>
<dbReference type="EMBL" id="KN819353">
    <property type="protein sequence ID" value="KIJ13335.1"/>
    <property type="molecule type" value="Genomic_DNA"/>
</dbReference>
<dbReference type="Pfam" id="PF10315">
    <property type="entry name" value="Aim19"/>
    <property type="match status" value="1"/>
</dbReference>
<keyword evidence="1" id="KW-0812">Transmembrane</keyword>
<dbReference type="HOGENOM" id="CLU_150211_0_0_1"/>
<dbReference type="GO" id="GO:0005739">
    <property type="term" value="C:mitochondrion"/>
    <property type="evidence" value="ECO:0007669"/>
    <property type="project" value="TreeGrafter"/>
</dbReference>
<name>A0A0C9TCM1_PAXIN</name>
<evidence type="ECO:0000313" key="3">
    <source>
        <dbReference type="Proteomes" id="UP000053647"/>
    </source>
</evidence>
<feature type="transmembrane region" description="Helical" evidence="1">
    <location>
        <begin position="113"/>
        <end position="134"/>
    </location>
</feature>
<dbReference type="OrthoDB" id="5554402at2759"/>
<keyword evidence="1" id="KW-0472">Membrane</keyword>
<dbReference type="Proteomes" id="UP000053647">
    <property type="component" value="Unassembled WGS sequence"/>
</dbReference>
<keyword evidence="1" id="KW-1133">Transmembrane helix</keyword>
<reference evidence="3" key="2">
    <citation type="submission" date="2015-01" db="EMBL/GenBank/DDBJ databases">
        <title>Evolutionary Origins and Diversification of the Mycorrhizal Mutualists.</title>
        <authorList>
            <consortium name="DOE Joint Genome Institute"/>
            <consortium name="Mycorrhizal Genomics Consortium"/>
            <person name="Kohler A."/>
            <person name="Kuo A."/>
            <person name="Nagy L.G."/>
            <person name="Floudas D."/>
            <person name="Copeland A."/>
            <person name="Barry K.W."/>
            <person name="Cichocki N."/>
            <person name="Veneault-Fourrey C."/>
            <person name="LaButti K."/>
            <person name="Lindquist E.A."/>
            <person name="Lipzen A."/>
            <person name="Lundell T."/>
            <person name="Morin E."/>
            <person name="Murat C."/>
            <person name="Riley R."/>
            <person name="Ohm R."/>
            <person name="Sun H."/>
            <person name="Tunlid A."/>
            <person name="Henrissat B."/>
            <person name="Grigoriev I.V."/>
            <person name="Hibbett D.S."/>
            <person name="Martin F."/>
        </authorList>
    </citation>
    <scope>NUCLEOTIDE SEQUENCE [LARGE SCALE GENOMIC DNA]</scope>
    <source>
        <strain evidence="3">ATCC 200175</strain>
    </source>
</reference>
<dbReference type="AlphaFoldDB" id="A0A0C9TCM1"/>